<accession>A0A7G6WVY1</accession>
<reference evidence="3 4" key="2">
    <citation type="journal article" date="2020" name="Microbiol. Resour. Announc.">
        <title>Antarctic desert soil bacteria exhibit high novel natural product potential, evaluated through long-read genome sequencing and comparative genomics.</title>
        <authorList>
            <person name="Benaud N."/>
            <person name="Edwards R.J."/>
            <person name="Amos T.G."/>
            <person name="D'Agostino P.M."/>
            <person name="Gutierrez-Chavez C."/>
            <person name="Montgomery K."/>
            <person name="Nicetic I."/>
            <person name="Ferrari B.C."/>
        </authorList>
    </citation>
    <scope>NUCLEOTIDE SEQUENCE [LARGE SCALE GENOMIC DNA]</scope>
    <source>
        <strain evidence="3 4">SPB151</strain>
    </source>
</reference>
<feature type="compositionally biased region" description="Basic and acidic residues" evidence="1">
    <location>
        <begin position="214"/>
        <end position="238"/>
    </location>
</feature>
<proteinExistence type="predicted"/>
<dbReference type="InterPro" id="IPR028906">
    <property type="entry name" value="Tox-REase-2_dom"/>
</dbReference>
<feature type="compositionally biased region" description="Basic and acidic residues" evidence="1">
    <location>
        <begin position="8"/>
        <end position="44"/>
    </location>
</feature>
<name>A0A7G6WVY1_9ACTN</name>
<dbReference type="EMBL" id="CP043661">
    <property type="protein sequence ID" value="QNE18146.1"/>
    <property type="molecule type" value="Genomic_DNA"/>
</dbReference>
<dbReference type="Pfam" id="PF15646">
    <property type="entry name" value="Tox-REase-2"/>
    <property type="match status" value="1"/>
</dbReference>
<protein>
    <recommendedName>
        <fullName evidence="2">Tox-REase-2 domain-containing protein</fullName>
    </recommendedName>
</protein>
<evidence type="ECO:0000313" key="3">
    <source>
        <dbReference type="EMBL" id="QNE18146.1"/>
    </source>
</evidence>
<feature type="compositionally biased region" description="Polar residues" evidence="1">
    <location>
        <begin position="63"/>
        <end position="75"/>
    </location>
</feature>
<keyword evidence="4" id="KW-1185">Reference proteome</keyword>
<feature type="compositionally biased region" description="Basic and acidic residues" evidence="1">
    <location>
        <begin position="284"/>
        <end position="297"/>
    </location>
</feature>
<dbReference type="Proteomes" id="UP000515563">
    <property type="component" value="Chromosome"/>
</dbReference>
<reference evidence="4" key="1">
    <citation type="submission" date="2019-09" db="EMBL/GenBank/DDBJ databases">
        <title>Antimicrobial potential of Antarctic Bacteria.</title>
        <authorList>
            <person name="Benaud N."/>
            <person name="Edwards R.J."/>
            <person name="Ferrari B.C."/>
        </authorList>
    </citation>
    <scope>NUCLEOTIDE SEQUENCE [LARGE SCALE GENOMIC DNA]</scope>
    <source>
        <strain evidence="4">SPB151</strain>
    </source>
</reference>
<feature type="compositionally biased region" description="Basic and acidic residues" evidence="1">
    <location>
        <begin position="315"/>
        <end position="327"/>
    </location>
</feature>
<dbReference type="KEGG" id="kqi:F1D05_09900"/>
<feature type="region of interest" description="Disordered" evidence="1">
    <location>
        <begin position="1"/>
        <end position="327"/>
    </location>
</feature>
<evidence type="ECO:0000256" key="1">
    <source>
        <dbReference type="SAM" id="MobiDB-lite"/>
    </source>
</evidence>
<feature type="domain" description="Tox-REase-2" evidence="2">
    <location>
        <begin position="350"/>
        <end position="448"/>
    </location>
</feature>
<dbReference type="RefSeq" id="WP_185447068.1">
    <property type="nucleotide sequence ID" value="NZ_CP043661.1"/>
</dbReference>
<dbReference type="AlphaFoldDB" id="A0A7G6WVY1"/>
<organism evidence="3 4">
    <name type="scientific">Kribbella qitaiheensis</name>
    <dbReference type="NCBI Taxonomy" id="1544730"/>
    <lineage>
        <taxon>Bacteria</taxon>
        <taxon>Bacillati</taxon>
        <taxon>Actinomycetota</taxon>
        <taxon>Actinomycetes</taxon>
        <taxon>Propionibacteriales</taxon>
        <taxon>Kribbellaceae</taxon>
        <taxon>Kribbella</taxon>
    </lineage>
</organism>
<gene>
    <name evidence="3" type="ORF">F1D05_09900</name>
</gene>
<evidence type="ECO:0000313" key="4">
    <source>
        <dbReference type="Proteomes" id="UP000515563"/>
    </source>
</evidence>
<sequence length="475" mass="51589">MQQGVADSAERTVEERAAASTGPDKDSPDSRLDELQEGRPDRPSTRPAGDAADVVDQRGQRDAATTENPQTSGEATSAVHDATDRLPANMHEKMLQSPVFTRLGWGSGDDADSKEDDDLRSREPGEQAVGPEGQQDGGKPELADVTEPATRNGDAASPDTESHDRSSSPEEQSEGDSARNEETAGAGPETPAVADAPNQADEIAATPEDIIPDSDGRDDPRSAEPRSDIELDDQRSFDEADSVAKVGADEEQPHWLGAAVDTESVVQGAGESVVPDGESLTTLRDSKAVAEGRKESETSLLASNADASGGVQTGLEERQWTDPEKRRSWVEERLADPEHTKPVTSDKPWAQYQRARVGDVEVELQTAEPGSTIWADGLEIDPDTVVVVEVKYVTRPDRSLYEGTVPPRMLEVMLRPFDREMYRYASVVQHNANPVERIRLVTSTDAAARFLGERARRILGEDIDLDIQVWSEEEH</sequence>
<evidence type="ECO:0000259" key="2">
    <source>
        <dbReference type="Pfam" id="PF15646"/>
    </source>
</evidence>